<keyword evidence="1" id="KW-1133">Transmembrane helix</keyword>
<name>A0ABN0XM73_9ACTN</name>
<gene>
    <name evidence="2" type="ORF">GCM10010151_66750</name>
</gene>
<feature type="transmembrane region" description="Helical" evidence="1">
    <location>
        <begin position="21"/>
        <end position="43"/>
    </location>
</feature>
<feature type="transmembrane region" description="Helical" evidence="1">
    <location>
        <begin position="91"/>
        <end position="111"/>
    </location>
</feature>
<evidence type="ECO:0008006" key="4">
    <source>
        <dbReference type="Google" id="ProtNLM"/>
    </source>
</evidence>
<dbReference type="RefSeq" id="WP_252799229.1">
    <property type="nucleotide sequence ID" value="NZ_BAAABM010000066.1"/>
</dbReference>
<sequence length="144" mass="15518">MSVPQEGETRRAGPQVDLSRLLPLAGLLAVILGVGVVYLPARWVVLCDDAPGFRHFEALDRTMWRGIEAAFLVAAIALVTLFSRRRRTPVTVLRSVLLAVVVTLVVVQAFVGSEATRVGTGIFHSQTCDEPGASFELPDGPLQP</sequence>
<dbReference type="Proteomes" id="UP001501822">
    <property type="component" value="Unassembled WGS sequence"/>
</dbReference>
<protein>
    <recommendedName>
        <fullName evidence="4">DUF998 domain-containing protein</fullName>
    </recommendedName>
</protein>
<feature type="transmembrane region" description="Helical" evidence="1">
    <location>
        <begin position="63"/>
        <end position="82"/>
    </location>
</feature>
<comment type="caution">
    <text evidence="2">The sequence shown here is derived from an EMBL/GenBank/DDBJ whole genome shotgun (WGS) entry which is preliminary data.</text>
</comment>
<accession>A0ABN0XM73</accession>
<keyword evidence="3" id="KW-1185">Reference proteome</keyword>
<dbReference type="EMBL" id="BAAABM010000066">
    <property type="protein sequence ID" value="GAA0367474.1"/>
    <property type="molecule type" value="Genomic_DNA"/>
</dbReference>
<keyword evidence="1" id="KW-0812">Transmembrane</keyword>
<evidence type="ECO:0000313" key="2">
    <source>
        <dbReference type="EMBL" id="GAA0367474.1"/>
    </source>
</evidence>
<proteinExistence type="predicted"/>
<evidence type="ECO:0000256" key="1">
    <source>
        <dbReference type="SAM" id="Phobius"/>
    </source>
</evidence>
<keyword evidence="1" id="KW-0472">Membrane</keyword>
<evidence type="ECO:0000313" key="3">
    <source>
        <dbReference type="Proteomes" id="UP001501822"/>
    </source>
</evidence>
<reference evidence="2 3" key="1">
    <citation type="journal article" date="2019" name="Int. J. Syst. Evol. Microbiol.">
        <title>The Global Catalogue of Microorganisms (GCM) 10K type strain sequencing project: providing services to taxonomists for standard genome sequencing and annotation.</title>
        <authorList>
            <consortium name="The Broad Institute Genomics Platform"/>
            <consortium name="The Broad Institute Genome Sequencing Center for Infectious Disease"/>
            <person name="Wu L."/>
            <person name="Ma J."/>
        </authorList>
    </citation>
    <scope>NUCLEOTIDE SEQUENCE [LARGE SCALE GENOMIC DNA]</scope>
    <source>
        <strain evidence="2 3">JCM 3146</strain>
    </source>
</reference>
<organism evidence="2 3">
    <name type="scientific">Actinoallomurus spadix</name>
    <dbReference type="NCBI Taxonomy" id="79912"/>
    <lineage>
        <taxon>Bacteria</taxon>
        <taxon>Bacillati</taxon>
        <taxon>Actinomycetota</taxon>
        <taxon>Actinomycetes</taxon>
        <taxon>Streptosporangiales</taxon>
        <taxon>Thermomonosporaceae</taxon>
        <taxon>Actinoallomurus</taxon>
    </lineage>
</organism>